<dbReference type="Pfam" id="PF03477">
    <property type="entry name" value="ATP-cone"/>
    <property type="match status" value="1"/>
</dbReference>
<keyword evidence="7" id="KW-0862">Zinc</keyword>
<dbReference type="GO" id="GO:0003677">
    <property type="term" value="F:DNA binding"/>
    <property type="evidence" value="ECO:0007669"/>
    <property type="project" value="UniProtKB-KW"/>
</dbReference>
<evidence type="ECO:0000256" key="7">
    <source>
        <dbReference type="HAMAP-Rule" id="MF_00440"/>
    </source>
</evidence>
<dbReference type="GO" id="GO:0008270">
    <property type="term" value="F:zinc ion binding"/>
    <property type="evidence" value="ECO:0007669"/>
    <property type="project" value="UniProtKB-UniRule"/>
</dbReference>
<reference evidence="9 10" key="1">
    <citation type="journal article" date="2015" name="Nature">
        <title>rRNA introns, odd ribosomes, and small enigmatic genomes across a large radiation of phyla.</title>
        <authorList>
            <person name="Brown C.T."/>
            <person name="Hug L.A."/>
            <person name="Thomas B.C."/>
            <person name="Sharon I."/>
            <person name="Castelle C.J."/>
            <person name="Singh A."/>
            <person name="Wilkins M.J."/>
            <person name="Williams K.H."/>
            <person name="Banfield J.F."/>
        </authorList>
    </citation>
    <scope>NUCLEOTIDE SEQUENCE [LARGE SCALE GENOMIC DNA]</scope>
</reference>
<keyword evidence="1 7" id="KW-0678">Repressor</keyword>
<evidence type="ECO:0000256" key="3">
    <source>
        <dbReference type="ARBA" id="ARBA00022840"/>
    </source>
</evidence>
<keyword evidence="3 7" id="KW-0067">ATP-binding</keyword>
<keyword evidence="7" id="KW-0863">Zinc-finger</keyword>
<evidence type="ECO:0000259" key="8">
    <source>
        <dbReference type="PROSITE" id="PS51161"/>
    </source>
</evidence>
<evidence type="ECO:0000256" key="1">
    <source>
        <dbReference type="ARBA" id="ARBA00022491"/>
    </source>
</evidence>
<organism evidence="9 10">
    <name type="scientific">candidate division WS6 bacterium GW2011_GWA2_37_6</name>
    <dbReference type="NCBI Taxonomy" id="1619087"/>
    <lineage>
        <taxon>Bacteria</taxon>
        <taxon>Candidatus Dojkabacteria</taxon>
    </lineage>
</organism>
<dbReference type="GO" id="GO:0045892">
    <property type="term" value="P:negative regulation of DNA-templated transcription"/>
    <property type="evidence" value="ECO:0007669"/>
    <property type="project" value="UniProtKB-UniRule"/>
</dbReference>
<comment type="function">
    <text evidence="7">Negatively regulates transcription of bacterial ribonucleotide reductase nrd genes and operons by binding to NrdR-boxes.</text>
</comment>
<dbReference type="AlphaFoldDB" id="A0A0G0K6C5"/>
<gene>
    <name evidence="7" type="primary">nrdR</name>
    <name evidence="9" type="ORF">US52_C0006G0006</name>
</gene>
<protein>
    <recommendedName>
        <fullName evidence="7">Transcriptional repressor NrdR</fullName>
    </recommendedName>
</protein>
<keyword evidence="6 7" id="KW-0804">Transcription</keyword>
<feature type="domain" description="ATP-cone" evidence="8">
    <location>
        <begin position="62"/>
        <end position="152"/>
    </location>
</feature>
<dbReference type="EMBL" id="LBTH01000006">
    <property type="protein sequence ID" value="KKQ36176.1"/>
    <property type="molecule type" value="Genomic_DNA"/>
</dbReference>
<evidence type="ECO:0000313" key="10">
    <source>
        <dbReference type="Proteomes" id="UP000034852"/>
    </source>
</evidence>
<evidence type="ECO:0000256" key="4">
    <source>
        <dbReference type="ARBA" id="ARBA00023015"/>
    </source>
</evidence>
<keyword evidence="4 7" id="KW-0805">Transcription regulation</keyword>
<dbReference type="Proteomes" id="UP000034852">
    <property type="component" value="Unassembled WGS sequence"/>
</dbReference>
<dbReference type="PANTHER" id="PTHR30455">
    <property type="entry name" value="TRANSCRIPTIONAL REPRESSOR NRDR"/>
    <property type="match status" value="1"/>
</dbReference>
<dbReference type="InterPro" id="IPR003796">
    <property type="entry name" value="RNR_NrdR-like"/>
</dbReference>
<evidence type="ECO:0000256" key="2">
    <source>
        <dbReference type="ARBA" id="ARBA00022741"/>
    </source>
</evidence>
<accession>A0A0G0K6C5</accession>
<dbReference type="PROSITE" id="PS51161">
    <property type="entry name" value="ATP_CONE"/>
    <property type="match status" value="1"/>
</dbReference>
<dbReference type="PANTHER" id="PTHR30455:SF2">
    <property type="entry name" value="TRANSCRIPTIONAL REPRESSOR NRDR"/>
    <property type="match status" value="1"/>
</dbReference>
<sequence>MSLEIHNVLKILIMLCPYCKSKDSKVVDKRDNGETGVTRRRRECLECKKRVTTYERIENINLMIVKRSGRLQEFDREKLKRGIQRAVKKRPITEAQIDELIDDIELRLLNRKTTQIRSVDIGKMVLTRLRKLDNVGYLLFASVFNDFNSIDDFKKEINELEVESKEKE</sequence>
<evidence type="ECO:0000313" key="9">
    <source>
        <dbReference type="EMBL" id="KKQ36176.1"/>
    </source>
</evidence>
<name>A0A0G0K6C5_9BACT</name>
<evidence type="ECO:0000256" key="6">
    <source>
        <dbReference type="ARBA" id="ARBA00023163"/>
    </source>
</evidence>
<dbReference type="InterPro" id="IPR055173">
    <property type="entry name" value="NrdR-like_N"/>
</dbReference>
<dbReference type="GO" id="GO:0005524">
    <property type="term" value="F:ATP binding"/>
    <property type="evidence" value="ECO:0007669"/>
    <property type="project" value="UniProtKB-UniRule"/>
</dbReference>
<feature type="zinc finger region" evidence="7">
    <location>
        <begin position="16"/>
        <end position="47"/>
    </location>
</feature>
<comment type="cofactor">
    <cofactor evidence="7">
        <name>Zn(2+)</name>
        <dbReference type="ChEBI" id="CHEBI:29105"/>
    </cofactor>
    <text evidence="7">Binds 1 zinc ion.</text>
</comment>
<comment type="similarity">
    <text evidence="7">Belongs to the NrdR family.</text>
</comment>
<keyword evidence="5 7" id="KW-0238">DNA-binding</keyword>
<dbReference type="NCBIfam" id="TIGR00244">
    <property type="entry name" value="transcriptional regulator NrdR"/>
    <property type="match status" value="1"/>
</dbReference>
<dbReference type="HAMAP" id="MF_00440">
    <property type="entry name" value="NrdR"/>
    <property type="match status" value="1"/>
</dbReference>
<comment type="caution">
    <text evidence="9">The sequence shown here is derived from an EMBL/GenBank/DDBJ whole genome shotgun (WGS) entry which is preliminary data.</text>
</comment>
<dbReference type="PATRIC" id="fig|1619087.5.peg.77"/>
<keyword evidence="2 7" id="KW-0547">Nucleotide-binding</keyword>
<dbReference type="InterPro" id="IPR005144">
    <property type="entry name" value="ATP-cone_dom"/>
</dbReference>
<proteinExistence type="inferred from homology"/>
<evidence type="ECO:0000256" key="5">
    <source>
        <dbReference type="ARBA" id="ARBA00023125"/>
    </source>
</evidence>
<dbReference type="Pfam" id="PF22811">
    <property type="entry name" value="Zn_ribbon_NrdR"/>
    <property type="match status" value="1"/>
</dbReference>
<keyword evidence="7" id="KW-0479">Metal-binding</keyword>